<dbReference type="GO" id="GO:0004519">
    <property type="term" value="F:endonuclease activity"/>
    <property type="evidence" value="ECO:0007669"/>
    <property type="project" value="UniProtKB-KW"/>
</dbReference>
<dbReference type="SUPFAM" id="SSF116734">
    <property type="entry name" value="DNA methylase specificity domain"/>
    <property type="match status" value="2"/>
</dbReference>
<keyword evidence="3" id="KW-0238">DNA-binding</keyword>
<evidence type="ECO:0000256" key="2">
    <source>
        <dbReference type="ARBA" id="ARBA00022747"/>
    </source>
</evidence>
<dbReference type="InterPro" id="IPR052021">
    <property type="entry name" value="Type-I_RS_S_subunit"/>
</dbReference>
<dbReference type="Gene3D" id="1.10.287.1120">
    <property type="entry name" value="Bipartite methylase S protein"/>
    <property type="match status" value="1"/>
</dbReference>
<evidence type="ECO:0000256" key="3">
    <source>
        <dbReference type="ARBA" id="ARBA00023125"/>
    </source>
</evidence>
<evidence type="ECO:0000313" key="6">
    <source>
        <dbReference type="Proteomes" id="UP000818323"/>
    </source>
</evidence>
<dbReference type="Pfam" id="PF01420">
    <property type="entry name" value="Methylase_S"/>
    <property type="match status" value="2"/>
</dbReference>
<dbReference type="PANTHER" id="PTHR30408:SF12">
    <property type="entry name" value="TYPE I RESTRICTION ENZYME MJAVIII SPECIFICITY SUBUNIT"/>
    <property type="match status" value="1"/>
</dbReference>
<reference evidence="5 6" key="1">
    <citation type="submission" date="2020-01" db="EMBL/GenBank/DDBJ databases">
        <title>Microvirga sp. nov., an arsenate reduction bacterium isolated from Tibet hotspring sediments.</title>
        <authorList>
            <person name="Yuan C.-G."/>
        </authorList>
    </citation>
    <scope>NUCLEOTIDE SEQUENCE [LARGE SCALE GENOMIC DNA]</scope>
    <source>
        <strain evidence="5 6">SYSU G3D203</strain>
    </source>
</reference>
<feature type="domain" description="Type I restriction modification DNA specificity" evidence="4">
    <location>
        <begin position="301"/>
        <end position="402"/>
    </location>
</feature>
<proteinExistence type="inferred from homology"/>
<comment type="similarity">
    <text evidence="1">Belongs to the type-I restriction system S methylase family.</text>
</comment>
<sequence>MSFPQYSTYRSSRLEWLGKVPSHWGEAHLKWLARRYAGGTPDKTRSNFWTDGTIPWLNSGSVNQGVITEPSAYITEEALEKSSARWVPSGALVMALAGQGKTKGMVAQMAITATCNQSMAAIVPTPEIAARYLFWWLTNNYQNIRNLAGGDLRDGLNLELLGEIPCPIPSLDEQTCIATFLDRETAKIDVLIEEQQQLIELLKEKQQAVISHAVTQGLNRGVPTKTTGLEWPDTIPKHWEILPLTRLVRQFVDYRGATPTKVEDGVPLITATQIKDGRIDHSLDPVFISEAEYLSRMTRGFPERGDVLLTTEAPLGEVAQIENERVAPGQRMILMKVESRKITNTFLYTHFRSLFGKMQLWARASGSTASGIRSDRLRASLVLVPPIEEQEEIVSHIAKETAGFGQIEKEAEAAIALLRERRNALISAAVTGKIDVRGLAPAKAEAA</sequence>
<evidence type="ECO:0000313" key="5">
    <source>
        <dbReference type="EMBL" id="NBJ26191.1"/>
    </source>
</evidence>
<feature type="domain" description="Type I restriction modification DNA specificity" evidence="4">
    <location>
        <begin position="36"/>
        <end position="198"/>
    </location>
</feature>
<dbReference type="Gene3D" id="3.90.220.20">
    <property type="entry name" value="DNA methylase specificity domains"/>
    <property type="match status" value="2"/>
</dbReference>
<evidence type="ECO:0000259" key="4">
    <source>
        <dbReference type="Pfam" id="PF01420"/>
    </source>
</evidence>
<dbReference type="InterPro" id="IPR000055">
    <property type="entry name" value="Restrct_endonuc_typeI_TRD"/>
</dbReference>
<dbReference type="PANTHER" id="PTHR30408">
    <property type="entry name" value="TYPE-1 RESTRICTION ENZYME ECOKI SPECIFICITY PROTEIN"/>
    <property type="match status" value="1"/>
</dbReference>
<name>A0ABW9Z0L6_9HYPH</name>
<accession>A0ABW9Z0L6</accession>
<dbReference type="EMBL" id="JAAAXJ010000011">
    <property type="protein sequence ID" value="NBJ26191.1"/>
    <property type="molecule type" value="Genomic_DNA"/>
</dbReference>
<dbReference type="RefSeq" id="WP_161724794.1">
    <property type="nucleotide sequence ID" value="NZ_JAAAXI010000014.1"/>
</dbReference>
<gene>
    <name evidence="5" type="ORF">GR303_17765</name>
</gene>
<organism evidence="5 6">
    <name type="scientific">Microvirga arsenatis</name>
    <dbReference type="NCBI Taxonomy" id="2692265"/>
    <lineage>
        <taxon>Bacteria</taxon>
        <taxon>Pseudomonadati</taxon>
        <taxon>Pseudomonadota</taxon>
        <taxon>Alphaproteobacteria</taxon>
        <taxon>Hyphomicrobiales</taxon>
        <taxon>Methylobacteriaceae</taxon>
        <taxon>Microvirga</taxon>
    </lineage>
</organism>
<dbReference type="InterPro" id="IPR044946">
    <property type="entry name" value="Restrct_endonuc_typeI_TRD_sf"/>
</dbReference>
<keyword evidence="5" id="KW-0378">Hydrolase</keyword>
<keyword evidence="5" id="KW-0540">Nuclease</keyword>
<comment type="caution">
    <text evidence="5">The sequence shown here is derived from an EMBL/GenBank/DDBJ whole genome shotgun (WGS) entry which is preliminary data.</text>
</comment>
<keyword evidence="2" id="KW-0680">Restriction system</keyword>
<evidence type="ECO:0000256" key="1">
    <source>
        <dbReference type="ARBA" id="ARBA00010923"/>
    </source>
</evidence>
<keyword evidence="5" id="KW-0255">Endonuclease</keyword>
<dbReference type="CDD" id="cd17294">
    <property type="entry name" value="RMtype1_S_MmaC7ORF19P_TRD1-CR1_like"/>
    <property type="match status" value="1"/>
</dbReference>
<protein>
    <submittedName>
        <fullName evidence="5">Restriction endonuclease subunit S</fullName>
    </submittedName>
</protein>
<dbReference type="Proteomes" id="UP000818323">
    <property type="component" value="Unassembled WGS sequence"/>
</dbReference>
<keyword evidence="6" id="KW-1185">Reference proteome</keyword>